<dbReference type="EMBL" id="CP019437">
    <property type="protein sequence ID" value="AQS46790.1"/>
    <property type="molecule type" value="Genomic_DNA"/>
</dbReference>
<keyword evidence="1" id="KW-0812">Transmembrane</keyword>
<gene>
    <name evidence="3" type="ORF">BMG03_02445</name>
</gene>
<dbReference type="Pfam" id="PF04982">
    <property type="entry name" value="TM_HPP"/>
    <property type="match status" value="1"/>
</dbReference>
<feature type="domain" description="HPP transmembrane region" evidence="2">
    <location>
        <begin position="18"/>
        <end position="169"/>
    </location>
</feature>
<name>A0ABN4X488_9RHOB</name>
<protein>
    <recommendedName>
        <fullName evidence="2">HPP transmembrane region domain-containing protein</fullName>
    </recommendedName>
</protein>
<sequence>MLKRLLECHRAPHRLPELPSLRQVLATTAGSFLGIAILSGLTRHAGVDLLMAPFGATCVLLFATPDTALAQPRNVIGGHVLASAIGLTAQHLADLHGAIGLAAVVTIAIVAMQLTRTVHAPAGADPLVILLKGHTLGWSFLLTPVLTGAVILVLLAYLVNNARNTEKWPRYWI</sequence>
<feature type="transmembrane region" description="Helical" evidence="1">
    <location>
        <begin position="98"/>
        <end position="115"/>
    </location>
</feature>
<dbReference type="RefSeq" id="WP_075776647.1">
    <property type="nucleotide sequence ID" value="NZ_CP019437.1"/>
</dbReference>
<keyword evidence="1" id="KW-1133">Transmembrane helix</keyword>
<dbReference type="InterPro" id="IPR007065">
    <property type="entry name" value="HPP"/>
</dbReference>
<organism evidence="3 4">
    <name type="scientific">Thioclava nitratireducens</name>
    <dbReference type="NCBI Taxonomy" id="1915078"/>
    <lineage>
        <taxon>Bacteria</taxon>
        <taxon>Pseudomonadati</taxon>
        <taxon>Pseudomonadota</taxon>
        <taxon>Alphaproteobacteria</taxon>
        <taxon>Rhodobacterales</taxon>
        <taxon>Paracoccaceae</taxon>
        <taxon>Thioclava</taxon>
    </lineage>
</organism>
<evidence type="ECO:0000256" key="1">
    <source>
        <dbReference type="SAM" id="Phobius"/>
    </source>
</evidence>
<keyword evidence="1" id="KW-0472">Membrane</keyword>
<evidence type="ECO:0000259" key="2">
    <source>
        <dbReference type="Pfam" id="PF04982"/>
    </source>
</evidence>
<proteinExistence type="predicted"/>
<dbReference type="PANTHER" id="PTHR33741">
    <property type="entry name" value="TRANSMEMBRANE PROTEIN DDB_G0269096-RELATED"/>
    <property type="match status" value="1"/>
</dbReference>
<dbReference type="Proteomes" id="UP000185622">
    <property type="component" value="Chromosome"/>
</dbReference>
<keyword evidence="4" id="KW-1185">Reference proteome</keyword>
<dbReference type="InterPro" id="IPR058581">
    <property type="entry name" value="TM_HPP"/>
</dbReference>
<feature type="transmembrane region" description="Helical" evidence="1">
    <location>
        <begin position="136"/>
        <end position="159"/>
    </location>
</feature>
<dbReference type="PANTHER" id="PTHR33741:SF5">
    <property type="entry name" value="TRANSMEMBRANE PROTEIN DDB_G0269096-RELATED"/>
    <property type="match status" value="1"/>
</dbReference>
<accession>A0ABN4X488</accession>
<evidence type="ECO:0000313" key="4">
    <source>
        <dbReference type="Proteomes" id="UP000185622"/>
    </source>
</evidence>
<reference evidence="3 4" key="1">
    <citation type="submission" date="2017-01" db="EMBL/GenBank/DDBJ databases">
        <title>The complete genome sequence of a sulfur-oxidizing marine bacterium Thioclava sp. 25B10_4T.</title>
        <authorList>
            <person name="Liu Y."/>
            <person name="Lai Q."/>
            <person name="Shao Z."/>
        </authorList>
    </citation>
    <scope>NUCLEOTIDE SEQUENCE [LARGE SCALE GENOMIC DNA]</scope>
    <source>
        <strain evidence="3 4">25B10_4</strain>
    </source>
</reference>
<evidence type="ECO:0000313" key="3">
    <source>
        <dbReference type="EMBL" id="AQS46790.1"/>
    </source>
</evidence>